<dbReference type="EMBL" id="CAJNDS010002158">
    <property type="protein sequence ID" value="CAE7355657.1"/>
    <property type="molecule type" value="Genomic_DNA"/>
</dbReference>
<dbReference type="InterPro" id="IPR011989">
    <property type="entry name" value="ARM-like"/>
</dbReference>
<dbReference type="SUPFAM" id="SSF48371">
    <property type="entry name" value="ARM repeat"/>
    <property type="match status" value="2"/>
</dbReference>
<dbReference type="Proteomes" id="UP000604046">
    <property type="component" value="Unassembled WGS sequence"/>
</dbReference>
<gene>
    <name evidence="1" type="ORF">SNAT2548_LOCUS18905</name>
</gene>
<evidence type="ECO:0000313" key="2">
    <source>
        <dbReference type="Proteomes" id="UP000604046"/>
    </source>
</evidence>
<dbReference type="OrthoDB" id="10401974at2759"/>
<accession>A0A812PDI3</accession>
<name>A0A812PDI3_9DINO</name>
<proteinExistence type="predicted"/>
<dbReference type="Gene3D" id="1.25.10.10">
    <property type="entry name" value="Leucine-rich Repeat Variant"/>
    <property type="match status" value="3"/>
</dbReference>
<organism evidence="1 2">
    <name type="scientific">Symbiodinium natans</name>
    <dbReference type="NCBI Taxonomy" id="878477"/>
    <lineage>
        <taxon>Eukaryota</taxon>
        <taxon>Sar</taxon>
        <taxon>Alveolata</taxon>
        <taxon>Dinophyceae</taxon>
        <taxon>Suessiales</taxon>
        <taxon>Symbiodiniaceae</taxon>
        <taxon>Symbiodinium</taxon>
    </lineage>
</organism>
<comment type="caution">
    <text evidence="1">The sequence shown here is derived from an EMBL/GenBank/DDBJ whole genome shotgun (WGS) entry which is preliminary data.</text>
</comment>
<sequence length="668" mass="70477">MLQLQRGFGNLGLHSFLAVVRYPVRSCSRLASLQKGYSTLRWQSLPPGHGEALSSMLDVPELFQWRAVSSGCKEVSLQALCNGLARVLSDCELQSPTVRRQALSALAGLTAGNAAAMAHAEEASRALLADKLPALRCAGLLAMLRLGRWGAAGDMAVLLQDADQVVRLTAEKALMEMAMRNADAARAIGHAVAQMLRSTLAAVRLHSTRVLGCCVVKQASEGGSNSYEEALISAVTLGTPEDWARDAEELAARCAAVDVLHLLAAQECRKSGTDVLERAATVLDVGPSQGTWPNLAEFLKAAARTQSASIVTCDRLASQNPLVRRAALGILPLVFHGSAAETVATVEVLKRLASHSNPSVRIAALDGFAVLAPRDSALRGAALQAASGALCDSDGRVCVQSAAMVPTLVSRRGHLPTVSAALRSLQAPQGVSRRAGAEVLAQVAAQDDHSVTRALGLRLEDSDPAVRRAAGGALADLLALAGQDFASPPPGLHEILSRLEHPSLDIRRTAVEALRQLAANEAARPWVVAAVCKCCQHESLAVRRTALQALPVTAHLSDESVWGSLEACLADEAWQLRLTALQSIEELLRSAACPWAVEPDSFLHSVLRCLQADTEPDACVRLGAVHILGRLQRLSKAHAAEALAALQAVADSDPDTDVQEAAQQELSA</sequence>
<dbReference type="AlphaFoldDB" id="A0A812PDI3"/>
<dbReference type="InterPro" id="IPR016024">
    <property type="entry name" value="ARM-type_fold"/>
</dbReference>
<reference evidence="1" key="1">
    <citation type="submission" date="2021-02" db="EMBL/GenBank/DDBJ databases">
        <authorList>
            <person name="Dougan E. K."/>
            <person name="Rhodes N."/>
            <person name="Thang M."/>
            <person name="Chan C."/>
        </authorList>
    </citation>
    <scope>NUCLEOTIDE SEQUENCE</scope>
</reference>
<protein>
    <submittedName>
        <fullName evidence="1">Uncharacterized protein</fullName>
    </submittedName>
</protein>
<keyword evidence="2" id="KW-1185">Reference proteome</keyword>
<dbReference type="Pfam" id="PF13646">
    <property type="entry name" value="HEAT_2"/>
    <property type="match status" value="1"/>
</dbReference>
<evidence type="ECO:0000313" key="1">
    <source>
        <dbReference type="EMBL" id="CAE7355657.1"/>
    </source>
</evidence>